<dbReference type="InterPro" id="IPR036291">
    <property type="entry name" value="NAD(P)-bd_dom_sf"/>
</dbReference>
<dbReference type="SUPFAM" id="SSF51735">
    <property type="entry name" value="NAD(P)-binding Rossmann-fold domains"/>
    <property type="match status" value="1"/>
</dbReference>
<protein>
    <submittedName>
        <fullName evidence="1">Nucleoside-diphosphate sugar epimerase</fullName>
    </submittedName>
</protein>
<comment type="caution">
    <text evidence="1">The sequence shown here is derived from an EMBL/GenBank/DDBJ whole genome shotgun (WGS) entry which is preliminary data.</text>
</comment>
<organism evidence="1 2">
    <name type="scientific">Geothrix limicola</name>
    <dbReference type="NCBI Taxonomy" id="2927978"/>
    <lineage>
        <taxon>Bacteria</taxon>
        <taxon>Pseudomonadati</taxon>
        <taxon>Acidobacteriota</taxon>
        <taxon>Holophagae</taxon>
        <taxon>Holophagales</taxon>
        <taxon>Holophagaceae</taxon>
        <taxon>Geothrix</taxon>
    </lineage>
</organism>
<gene>
    <name evidence="1" type="ORF">GETHLI_11880</name>
</gene>
<dbReference type="Proteomes" id="UP001165069">
    <property type="component" value="Unassembled WGS sequence"/>
</dbReference>
<proteinExistence type="predicted"/>
<dbReference type="EMBL" id="BSDE01000002">
    <property type="protein sequence ID" value="GLH72686.1"/>
    <property type="molecule type" value="Genomic_DNA"/>
</dbReference>
<dbReference type="Gene3D" id="3.40.50.720">
    <property type="entry name" value="NAD(P)-binding Rossmann-like Domain"/>
    <property type="match status" value="1"/>
</dbReference>
<sequence>MLCLGPVDLPAPSTHLWAARPRVALAGTSGFIGAALCEALGERFDLRILTRSMARRAGPEDDIRPCDHFSRKELATALEGVDYAIYLVHNRDPSARLDQAQCQDMDLLVADNFAWAAAKNGVKQILCRAPLLAHPERPTARHAQELEAVLAARGVPLTVLRTGLVMGPGGELSKLLARLVRRLPLIPLPRLADTDIRPIHLETLLAAFQHCVGRPDTFHRAFDVFGPEPVTLRRMIEDTARLQGRKARFVPWPGMPPGLFAALLRSLNPSLHPVFLRYLLDQFADGTPGQDNPVQQAATRDWAPLQGTLARSLTSASGTLSKGQRHVDDEIIRQMGRVRSIQRMHLPPRRNAEWMADHYFAWLGTLMKAFVGTERDADGSWTVRQKPGGLRLLRLDFKPTHSTPDRRMYFITGGALARALGGRTARLEFRDLLNGRFTLVAIHDFNPALPWFFYRFTQAVIHGLVMKGFQGHMEQAAEGGPML</sequence>
<evidence type="ECO:0000313" key="1">
    <source>
        <dbReference type="EMBL" id="GLH72686.1"/>
    </source>
</evidence>
<reference evidence="1 2" key="1">
    <citation type="journal article" date="2023" name="Antonie Van Leeuwenhoek">
        <title>Mesoterricola silvestris gen. nov., sp. nov., Mesoterricola sediminis sp. nov., Geothrix oryzae sp. nov., Geothrix edaphica sp. nov., Geothrix rubra sp. nov., and Geothrix limicola sp. nov., six novel members of Acidobacteriota isolated from soils.</title>
        <authorList>
            <person name="Itoh H."/>
            <person name="Sugisawa Y."/>
            <person name="Mise K."/>
            <person name="Xu Z."/>
            <person name="Kuniyasu M."/>
            <person name="Ushijima N."/>
            <person name="Kawano K."/>
            <person name="Kobayashi E."/>
            <person name="Shiratori Y."/>
            <person name="Masuda Y."/>
            <person name="Senoo K."/>
        </authorList>
    </citation>
    <scope>NUCLEOTIDE SEQUENCE [LARGE SCALE GENOMIC DNA]</scope>
    <source>
        <strain evidence="1 2">Red804</strain>
    </source>
</reference>
<accession>A0ABQ5QEC4</accession>
<name>A0ABQ5QEC4_9BACT</name>
<evidence type="ECO:0000313" key="2">
    <source>
        <dbReference type="Proteomes" id="UP001165069"/>
    </source>
</evidence>
<keyword evidence="2" id="KW-1185">Reference proteome</keyword>